<organism evidence="2 3">
    <name type="scientific">Croceibacterium mercuriale</name>
    <dbReference type="NCBI Taxonomy" id="1572751"/>
    <lineage>
        <taxon>Bacteria</taxon>
        <taxon>Pseudomonadati</taxon>
        <taxon>Pseudomonadota</taxon>
        <taxon>Alphaproteobacteria</taxon>
        <taxon>Sphingomonadales</taxon>
        <taxon>Erythrobacteraceae</taxon>
        <taxon>Croceibacterium</taxon>
    </lineage>
</organism>
<accession>A0A0B2BVM1</accession>
<keyword evidence="1" id="KW-0812">Transmembrane</keyword>
<dbReference type="EMBL" id="JTDN01000001">
    <property type="protein sequence ID" value="KHL25663.1"/>
    <property type="molecule type" value="Genomic_DNA"/>
</dbReference>
<proteinExistence type="predicted"/>
<sequence length="108" mass="11527">MIKHRPALQVPHANASLAFYLLSTGWLVAAPLLALVPLVMMIALPLVEATALLWVGLCAYAIVLAVLLARGRRSRTLFVLTCIADVLAAVPITFCVLFFGWVIVTGGA</sequence>
<evidence type="ECO:0000313" key="2">
    <source>
        <dbReference type="EMBL" id="KHL25663.1"/>
    </source>
</evidence>
<keyword evidence="3" id="KW-1185">Reference proteome</keyword>
<comment type="caution">
    <text evidence="2">The sequence shown here is derived from an EMBL/GenBank/DDBJ whole genome shotgun (WGS) entry which is preliminary data.</text>
</comment>
<feature type="transmembrane region" description="Helical" evidence="1">
    <location>
        <begin position="51"/>
        <end position="69"/>
    </location>
</feature>
<reference evidence="2 3" key="1">
    <citation type="submission" date="2014-11" db="EMBL/GenBank/DDBJ databases">
        <title>Draft genome sequence of Kirrobacter mercurialis.</title>
        <authorList>
            <person name="Coil D.A."/>
            <person name="Eisen J.A."/>
        </authorList>
    </citation>
    <scope>NUCLEOTIDE SEQUENCE [LARGE SCALE GENOMIC DNA]</scope>
    <source>
        <strain evidence="2 3">Coronado</strain>
    </source>
</reference>
<feature type="transmembrane region" description="Helical" evidence="1">
    <location>
        <begin position="20"/>
        <end position="45"/>
    </location>
</feature>
<feature type="transmembrane region" description="Helical" evidence="1">
    <location>
        <begin position="76"/>
        <end position="104"/>
    </location>
</feature>
<evidence type="ECO:0000256" key="1">
    <source>
        <dbReference type="SAM" id="Phobius"/>
    </source>
</evidence>
<dbReference type="Proteomes" id="UP000030988">
    <property type="component" value="Unassembled WGS sequence"/>
</dbReference>
<dbReference type="AlphaFoldDB" id="A0A0B2BVM1"/>
<protein>
    <submittedName>
        <fullName evidence="2">Uncharacterized protein</fullName>
    </submittedName>
</protein>
<keyword evidence="1" id="KW-1133">Transmembrane helix</keyword>
<dbReference type="RefSeq" id="WP_039094232.1">
    <property type="nucleotide sequence ID" value="NZ_JTDN01000001.1"/>
</dbReference>
<gene>
    <name evidence="2" type="ORF">PK98_03160</name>
</gene>
<evidence type="ECO:0000313" key="3">
    <source>
        <dbReference type="Proteomes" id="UP000030988"/>
    </source>
</evidence>
<dbReference type="STRING" id="1572751.PK98_03160"/>
<name>A0A0B2BVM1_9SPHN</name>
<keyword evidence="1" id="KW-0472">Membrane</keyword>